<dbReference type="RefSeq" id="WP_309939927.1">
    <property type="nucleotide sequence ID" value="NZ_AP025305.1"/>
</dbReference>
<comment type="caution">
    <text evidence="1">The sequence shown here is derived from an EMBL/GenBank/DDBJ whole genome shotgun (WGS) entry which is preliminary data.</text>
</comment>
<dbReference type="EMBL" id="JAVDQD010000003">
    <property type="protein sequence ID" value="MDR6240087.1"/>
    <property type="molecule type" value="Genomic_DNA"/>
</dbReference>
<reference evidence="1" key="1">
    <citation type="submission" date="2023-07" db="EMBL/GenBank/DDBJ databases">
        <title>Genomic Encyclopedia of Type Strains, Phase IV (KMG-IV): sequencing the most valuable type-strain genomes for metagenomic binning, comparative biology and taxonomic classification.</title>
        <authorList>
            <person name="Goeker M."/>
        </authorList>
    </citation>
    <scope>NUCLEOTIDE SEQUENCE</scope>
    <source>
        <strain evidence="1">DSM 26174</strain>
    </source>
</reference>
<dbReference type="AlphaFoldDB" id="A0AAE4BTW6"/>
<accession>A0AAE4BTW6</accession>
<gene>
    <name evidence="1" type="ORF">HNQ88_003135</name>
</gene>
<name>A0AAE4BTW6_9BACT</name>
<proteinExistence type="predicted"/>
<protein>
    <submittedName>
        <fullName evidence="1">Uncharacterized protein</fullName>
    </submittedName>
</protein>
<evidence type="ECO:0000313" key="1">
    <source>
        <dbReference type="EMBL" id="MDR6240087.1"/>
    </source>
</evidence>
<dbReference type="Proteomes" id="UP001185092">
    <property type="component" value="Unassembled WGS sequence"/>
</dbReference>
<sequence length="166" mass="19695">MGLELVKKTGIFTSKKDFSKLVIKDNTLEISNQKGKTLRYSVDDLAYMALIKRDYKPIHTIHLLILKKKRIFSRGYNEILILKRSEWNDLEKLLKYLVKEDKKFYDWRRPAGCFILFRIFFDIFTPNFAEVLEIGDDIKEDSDEDHRLFTRKKIAELKVSLEKEAG</sequence>
<keyword evidence="2" id="KW-1185">Reference proteome</keyword>
<organism evidence="1 2">
    <name type="scientific">Aureibacter tunicatorum</name>
    <dbReference type="NCBI Taxonomy" id="866807"/>
    <lineage>
        <taxon>Bacteria</taxon>
        <taxon>Pseudomonadati</taxon>
        <taxon>Bacteroidota</taxon>
        <taxon>Cytophagia</taxon>
        <taxon>Cytophagales</taxon>
        <taxon>Persicobacteraceae</taxon>
        <taxon>Aureibacter</taxon>
    </lineage>
</organism>
<evidence type="ECO:0000313" key="2">
    <source>
        <dbReference type="Proteomes" id="UP001185092"/>
    </source>
</evidence>